<protein>
    <submittedName>
        <fullName evidence="1">Uncharacterized protein</fullName>
    </submittedName>
</protein>
<evidence type="ECO:0000313" key="2">
    <source>
        <dbReference type="Proteomes" id="UP000308921"/>
    </source>
</evidence>
<evidence type="ECO:0000313" key="1">
    <source>
        <dbReference type="EMBL" id="QCW23893.1"/>
    </source>
</evidence>
<dbReference type="Proteomes" id="UP000308921">
    <property type="component" value="Segment"/>
</dbReference>
<keyword evidence="2" id="KW-1185">Reference proteome</keyword>
<sequence length="122" mass="13576">MMVDLVKNEQVEHTFEGELGVFSFLKYQSKAGYTVRCLKNQGQDAEVLTEGKEYKVIGGRGDPFLDYYGNDIGIIWDQASILDDFGNPLIINLNPEDSSVSTGALAEFSILDDEAFQKSLKD</sequence>
<gene>
    <name evidence="1" type="ORF">AAS21_gp155</name>
</gene>
<accession>A0A4Y5P211</accession>
<organism evidence="1 2">
    <name type="scientific">Pantoea phage vB_PagS_AAS21</name>
    <dbReference type="NCBI Taxonomy" id="2575261"/>
    <lineage>
        <taxon>Viruses</taxon>
        <taxon>Duplodnaviria</taxon>
        <taxon>Heunggongvirae</taxon>
        <taxon>Uroviricota</taxon>
        <taxon>Caudoviricetes</taxon>
        <taxon>Demerecviridae</taxon>
        <taxon>Keyvirus</taxon>
        <taxon>Keyvirus AAS21</taxon>
    </lineage>
</organism>
<name>A0A4Y5P211_9CAUD</name>
<proteinExistence type="predicted"/>
<dbReference type="EMBL" id="MK770119">
    <property type="protein sequence ID" value="QCW23893.1"/>
    <property type="molecule type" value="Genomic_DNA"/>
</dbReference>
<reference evidence="1 2" key="1">
    <citation type="submission" date="2019-04" db="EMBL/GenBank/DDBJ databases">
        <title>Complete genome sequence of Pantoea bacteriophage vB_PagS_AAS21.</title>
        <authorList>
            <person name="Truncaite L."/>
            <person name="Simoliuniene M."/>
            <person name="Zajanckauskaite A."/>
            <person name="Meskys R."/>
            <person name="Simoliunas E."/>
        </authorList>
    </citation>
    <scope>NUCLEOTIDE SEQUENCE [LARGE SCALE GENOMIC DNA]</scope>
</reference>